<evidence type="ECO:0000256" key="3">
    <source>
        <dbReference type="SAM" id="MobiDB-lite"/>
    </source>
</evidence>
<dbReference type="Gene3D" id="1.25.40.10">
    <property type="entry name" value="Tetratricopeptide repeat domain"/>
    <property type="match status" value="1"/>
</dbReference>
<dbReference type="SMART" id="SM00028">
    <property type="entry name" value="TPR"/>
    <property type="match status" value="3"/>
</dbReference>
<dbReference type="PANTHER" id="PTHR44858">
    <property type="entry name" value="TETRATRICOPEPTIDE REPEAT PROTEIN 6"/>
    <property type="match status" value="1"/>
</dbReference>
<dbReference type="InterPro" id="IPR019734">
    <property type="entry name" value="TPR_rpt"/>
</dbReference>
<evidence type="ECO:0000256" key="1">
    <source>
        <dbReference type="ARBA" id="ARBA00022737"/>
    </source>
</evidence>
<evidence type="ECO:0000313" key="4">
    <source>
        <dbReference type="EMBL" id="CAD8713385.1"/>
    </source>
</evidence>
<gene>
    <name evidence="4" type="ORF">MANT1106_LOCUS15749</name>
</gene>
<name>A0A7S0SRH0_9CHLO</name>
<sequence>MLLARAHLARAVASASVAPPTSQAIPKNVTNVNARPSRRQTALALFAAGATSLAPGVNAAVAAAGAADKPVDMRALVRAFDDAMAAGADFEAADKAWTRAIDIAPLNSAAWSNRGTKRLQAGRWAEARDDLDRSVELSADLNQPDPLTLNNLGNAEGALGHWDVAASCYLEASKSREMESIALANLALARFQTEDVDGALKVARSILRRDPEFWDVRAAAAAFLWAAGREAEAEQEWSQLCRSGRGFGAVRSAEDARAQGPVAYAARLLEQQVAQQAAVVAGVVGADGARTDGRDSGSGGDGARTGRDSGGGGDTPCAMYRTTATVSARWPPRCTAALDAFLKVRRVGRAMDYDGVVKEYNFL</sequence>
<dbReference type="EMBL" id="HBFC01026014">
    <property type="protein sequence ID" value="CAD8713385.1"/>
    <property type="molecule type" value="Transcribed_RNA"/>
</dbReference>
<dbReference type="InterPro" id="IPR011990">
    <property type="entry name" value="TPR-like_helical_dom_sf"/>
</dbReference>
<dbReference type="Pfam" id="PF13432">
    <property type="entry name" value="TPR_16"/>
    <property type="match status" value="2"/>
</dbReference>
<keyword evidence="1" id="KW-0677">Repeat</keyword>
<dbReference type="SUPFAM" id="SSF48452">
    <property type="entry name" value="TPR-like"/>
    <property type="match status" value="1"/>
</dbReference>
<dbReference type="PANTHER" id="PTHR44858:SF1">
    <property type="entry name" value="UDP-N-ACETYLGLUCOSAMINE--PEPTIDE N-ACETYLGLUCOSAMINYLTRANSFERASE SPINDLY-RELATED"/>
    <property type="match status" value="1"/>
</dbReference>
<dbReference type="InterPro" id="IPR050498">
    <property type="entry name" value="Ycf3"/>
</dbReference>
<evidence type="ECO:0000256" key="2">
    <source>
        <dbReference type="ARBA" id="ARBA00022803"/>
    </source>
</evidence>
<accession>A0A7S0SRH0</accession>
<reference evidence="4" key="1">
    <citation type="submission" date="2021-01" db="EMBL/GenBank/DDBJ databases">
        <authorList>
            <person name="Corre E."/>
            <person name="Pelletier E."/>
            <person name="Niang G."/>
            <person name="Scheremetjew M."/>
            <person name="Finn R."/>
            <person name="Kale V."/>
            <person name="Holt S."/>
            <person name="Cochrane G."/>
            <person name="Meng A."/>
            <person name="Brown T."/>
            <person name="Cohen L."/>
        </authorList>
    </citation>
    <scope>NUCLEOTIDE SEQUENCE</scope>
    <source>
        <strain evidence="4">SL-175</strain>
    </source>
</reference>
<dbReference type="AlphaFoldDB" id="A0A7S0SRH0"/>
<protein>
    <submittedName>
        <fullName evidence="4">Uncharacterized protein</fullName>
    </submittedName>
</protein>
<organism evidence="4">
    <name type="scientific">Mantoniella antarctica</name>
    <dbReference type="NCBI Taxonomy" id="81844"/>
    <lineage>
        <taxon>Eukaryota</taxon>
        <taxon>Viridiplantae</taxon>
        <taxon>Chlorophyta</taxon>
        <taxon>Mamiellophyceae</taxon>
        <taxon>Mamiellales</taxon>
        <taxon>Mamiellaceae</taxon>
        <taxon>Mantoniella</taxon>
    </lineage>
</organism>
<keyword evidence="2" id="KW-0802">TPR repeat</keyword>
<proteinExistence type="predicted"/>
<feature type="region of interest" description="Disordered" evidence="3">
    <location>
        <begin position="290"/>
        <end position="316"/>
    </location>
</feature>
<feature type="compositionally biased region" description="Gly residues" evidence="3">
    <location>
        <begin position="296"/>
        <end position="314"/>
    </location>
</feature>